<dbReference type="AlphaFoldDB" id="A0A6J6NFV3"/>
<proteinExistence type="predicted"/>
<gene>
    <name evidence="1" type="ORF">UFOPK2350_01198</name>
</gene>
<evidence type="ECO:0000313" key="1">
    <source>
        <dbReference type="EMBL" id="CAB4683794.1"/>
    </source>
</evidence>
<protein>
    <submittedName>
        <fullName evidence="1">Unannotated protein</fullName>
    </submittedName>
</protein>
<reference evidence="1" key="1">
    <citation type="submission" date="2020-05" db="EMBL/GenBank/DDBJ databases">
        <authorList>
            <person name="Chiriac C."/>
            <person name="Salcher M."/>
            <person name="Ghai R."/>
            <person name="Kavagutti S V."/>
        </authorList>
    </citation>
    <scope>NUCLEOTIDE SEQUENCE</scope>
</reference>
<dbReference type="EMBL" id="CAEZXE010000108">
    <property type="protein sequence ID" value="CAB4683794.1"/>
    <property type="molecule type" value="Genomic_DNA"/>
</dbReference>
<organism evidence="1">
    <name type="scientific">freshwater metagenome</name>
    <dbReference type="NCBI Taxonomy" id="449393"/>
    <lineage>
        <taxon>unclassified sequences</taxon>
        <taxon>metagenomes</taxon>
        <taxon>ecological metagenomes</taxon>
    </lineage>
</organism>
<name>A0A6J6NFV3_9ZZZZ</name>
<sequence length="427" mass="43640">MTNLTASGESSTSDMVEFGRTLGLDVQGVEDVATAFYAFTGETIYPPATPAPAPTPATTALVTKQATRLLDRIRTESTWSTSASIIVQLGQASAALASGDVAKAYGLGVDTYTLLVRENAIANINSSFADQGPSGQLATLKEMSKALELFSSAAIETTSNITGLDPVAQLSLPFAMGWFTWADAILEGTSSALAAGSITPNSYGITAAALAEQQAAIEVFGPDAIEVVRSTPNPAVTTTTPPPEFLSGYTNFLVTAGSANLDYLSAVIGSKATTDSNGNPVFVALGMNALSATVEATPADTQPVNEEIQQASVAVTYFIFGTGLVSNTGANGIIGNGVGADTRSTVTLPGLINSVLLAESGVAALVDLLASRNVDPASARWSAQWGVAAANALNGSGRDAAGEYLALNELWYDAINCSVLYAATAPS</sequence>
<accession>A0A6J6NFV3</accession>